<evidence type="ECO:0000256" key="2">
    <source>
        <dbReference type="ARBA" id="ARBA00023125"/>
    </source>
</evidence>
<dbReference type="InterPro" id="IPR010998">
    <property type="entry name" value="Integrase_recombinase_N"/>
</dbReference>
<dbReference type="InterPro" id="IPR050090">
    <property type="entry name" value="Tyrosine_recombinase_XerCD"/>
</dbReference>
<comment type="caution">
    <text evidence="5">The sequence shown here is derived from an EMBL/GenBank/DDBJ whole genome shotgun (WGS) entry which is preliminary data.</text>
</comment>
<dbReference type="EMBL" id="RJJD01000006">
    <property type="protein sequence ID" value="RNI26586.1"/>
    <property type="molecule type" value="Genomic_DNA"/>
</dbReference>
<dbReference type="PROSITE" id="PS51898">
    <property type="entry name" value="TYR_RECOMBINASE"/>
    <property type="match status" value="1"/>
</dbReference>
<accession>A0A3M9MM32</accession>
<organism evidence="5 6">
    <name type="scientific">Rufibacter latericius</name>
    <dbReference type="NCBI Taxonomy" id="2487040"/>
    <lineage>
        <taxon>Bacteria</taxon>
        <taxon>Pseudomonadati</taxon>
        <taxon>Bacteroidota</taxon>
        <taxon>Cytophagia</taxon>
        <taxon>Cytophagales</taxon>
        <taxon>Hymenobacteraceae</taxon>
        <taxon>Rufibacter</taxon>
    </lineage>
</organism>
<reference evidence="5 6" key="1">
    <citation type="submission" date="2018-11" db="EMBL/GenBank/DDBJ databases">
        <title>Rufibacter latericius sp. nov., isolated from water in Baiyang Lake.</title>
        <authorList>
            <person name="Yang Y."/>
        </authorList>
    </citation>
    <scope>NUCLEOTIDE SEQUENCE [LARGE SCALE GENOMIC DNA]</scope>
    <source>
        <strain evidence="5 6">R-22-1c-1</strain>
    </source>
</reference>
<dbReference type="RefSeq" id="WP_123127069.1">
    <property type="nucleotide sequence ID" value="NZ_RJJD01000006.1"/>
</dbReference>
<evidence type="ECO:0000259" key="4">
    <source>
        <dbReference type="PROSITE" id="PS51898"/>
    </source>
</evidence>
<sequence length="432" mass="49434">MPFTISENLKPEPREDKTHAVRIRVTKDRKPRYYTTGIYVLKANWNPKAEYRKENWLKGYSMCGVDNASLKNDLDGLHALGLAHPALSSKELIELYISRKEGIPQEGEEAQPSEPCFLAVFKREIARKHDLSASTLDVYSSLYKTFSRFCGGTLPMSRLTVGLLKDYVYHLQTVGNHGTPDTPRPTGNVTISTYLNILTSVAKAAMLENLLEFKDNPFHHVKEILKGRVQHRKKQPLSQDTLRKMAELDLSGSEDPLLEVSRDIYLVQYYLHGSRGGDVLELRPSDVSDRVRFTMRKNKKEKSIIVTDTLAQILSKYMPAEGEDRPFIFPFLNKKYLTKDKFWQKAKRDREKAKINERLATIAQMLGVERFTMHTARHTFANAALENGTDLRMVQGLLKHSSLSTTEVYVRDFMEGEDDELTTSLYSSVKHQ</sequence>
<dbReference type="GO" id="GO:0006310">
    <property type="term" value="P:DNA recombination"/>
    <property type="evidence" value="ECO:0007669"/>
    <property type="project" value="UniProtKB-KW"/>
</dbReference>
<dbReference type="InterPro" id="IPR013762">
    <property type="entry name" value="Integrase-like_cat_sf"/>
</dbReference>
<name>A0A3M9MM32_9BACT</name>
<dbReference type="Proteomes" id="UP000272117">
    <property type="component" value="Unassembled WGS sequence"/>
</dbReference>
<gene>
    <name evidence="5" type="ORF">EFB08_11245</name>
</gene>
<evidence type="ECO:0000256" key="3">
    <source>
        <dbReference type="ARBA" id="ARBA00023172"/>
    </source>
</evidence>
<dbReference type="GO" id="GO:0015074">
    <property type="term" value="P:DNA integration"/>
    <property type="evidence" value="ECO:0007669"/>
    <property type="project" value="InterPro"/>
</dbReference>
<dbReference type="Pfam" id="PF00589">
    <property type="entry name" value="Phage_integrase"/>
    <property type="match status" value="1"/>
</dbReference>
<evidence type="ECO:0000313" key="6">
    <source>
        <dbReference type="Proteomes" id="UP000272117"/>
    </source>
</evidence>
<dbReference type="InterPro" id="IPR035386">
    <property type="entry name" value="Arm-DNA-bind_5"/>
</dbReference>
<feature type="domain" description="Tyr recombinase" evidence="4">
    <location>
        <begin position="232"/>
        <end position="422"/>
    </location>
</feature>
<evidence type="ECO:0000256" key="1">
    <source>
        <dbReference type="ARBA" id="ARBA00008857"/>
    </source>
</evidence>
<dbReference type="Gene3D" id="1.10.150.130">
    <property type="match status" value="1"/>
</dbReference>
<dbReference type="PANTHER" id="PTHR30349:SF64">
    <property type="entry name" value="PROPHAGE INTEGRASE INTD-RELATED"/>
    <property type="match status" value="1"/>
</dbReference>
<dbReference type="Pfam" id="PF17293">
    <property type="entry name" value="Arm-DNA-bind_5"/>
    <property type="match status" value="1"/>
</dbReference>
<keyword evidence="2" id="KW-0238">DNA-binding</keyword>
<dbReference type="SUPFAM" id="SSF56349">
    <property type="entry name" value="DNA breaking-rejoining enzymes"/>
    <property type="match status" value="1"/>
</dbReference>
<dbReference type="OrthoDB" id="1094492at2"/>
<dbReference type="CDD" id="cd01185">
    <property type="entry name" value="INTN1_C_like"/>
    <property type="match status" value="1"/>
</dbReference>
<dbReference type="GO" id="GO:0003677">
    <property type="term" value="F:DNA binding"/>
    <property type="evidence" value="ECO:0007669"/>
    <property type="project" value="UniProtKB-KW"/>
</dbReference>
<comment type="similarity">
    <text evidence="1">Belongs to the 'phage' integrase family.</text>
</comment>
<dbReference type="AlphaFoldDB" id="A0A3M9MM32"/>
<dbReference type="InterPro" id="IPR002104">
    <property type="entry name" value="Integrase_catalytic"/>
</dbReference>
<proteinExistence type="inferred from homology"/>
<dbReference type="InterPro" id="IPR011010">
    <property type="entry name" value="DNA_brk_join_enz"/>
</dbReference>
<dbReference type="Gene3D" id="1.10.443.10">
    <property type="entry name" value="Intergrase catalytic core"/>
    <property type="match status" value="1"/>
</dbReference>
<dbReference type="Pfam" id="PF13102">
    <property type="entry name" value="Phage_int_SAM_5"/>
    <property type="match status" value="1"/>
</dbReference>
<keyword evidence="6" id="KW-1185">Reference proteome</keyword>
<protein>
    <submittedName>
        <fullName evidence="5">Site-specific integrase</fullName>
    </submittedName>
</protein>
<keyword evidence="3" id="KW-0233">DNA recombination</keyword>
<dbReference type="InterPro" id="IPR025269">
    <property type="entry name" value="SAM-like_dom"/>
</dbReference>
<evidence type="ECO:0000313" key="5">
    <source>
        <dbReference type="EMBL" id="RNI26586.1"/>
    </source>
</evidence>
<dbReference type="PANTHER" id="PTHR30349">
    <property type="entry name" value="PHAGE INTEGRASE-RELATED"/>
    <property type="match status" value="1"/>
</dbReference>